<comment type="similarity">
    <text evidence="2 10">Belongs to the class-I aminoacyl-tRNA synthetase family. Glutamate--tRNA ligase type 1 subfamily.</text>
</comment>
<name>A0A2M7RNX5_9BACT</name>
<dbReference type="PANTHER" id="PTHR43311:SF2">
    <property type="entry name" value="GLUTAMATE--TRNA LIGASE, MITOCHONDRIAL-RELATED"/>
    <property type="match status" value="1"/>
</dbReference>
<evidence type="ECO:0000256" key="4">
    <source>
        <dbReference type="ARBA" id="ARBA00022490"/>
    </source>
</evidence>
<dbReference type="GO" id="GO:0005524">
    <property type="term" value="F:ATP binding"/>
    <property type="evidence" value="ECO:0007669"/>
    <property type="project" value="UniProtKB-UniRule"/>
</dbReference>
<keyword evidence="8 10" id="KW-0648">Protein biosynthesis</keyword>
<comment type="subcellular location">
    <subcellularLocation>
        <location evidence="1 10">Cytoplasm</location>
    </subcellularLocation>
</comment>
<sequence length="519" mass="60295">MEKKNKMTKKLKLTSPGEVRVRFAPSPTGYFHIGAARTAFFNYLFVKKNQGRFILRIENTDKERSKPEYEKDILESLKWLGMEWDEGPYRQSERAHVYTQYIKKLLKEKKIYYCFCSLEELEAHKNYLISIGESPRYSEKCANLSEEEIAKNLKEKKSYVLRFKTPLKKVIFEDLLRGKIEQNSANFGDIVVARDLATPLYNLALVIDDFEMKITHVIRGEDHISNTPKQILLAEALGIESPKYIHLPLILGLDRAKLSKRHNIKSILEYKKEGYLAEALINFLAFLGWSPRTEKEIFSLSALIQKFSLEGMQKSAAVFNLQKLDWINGFYIRQKSKEKLTELCFPYLIGANLIETHFETEQYPPAYGAGIIEQKFIIKETKEEISFECLMNIVGLYQERLKKLSEIPDLIDFFFKKKLIYPKELLSWKDAGEKEIKQFLEKLKKTLSKIKKENFTKQNLEQILLKLAGKIGEGDRGKLLWPLRVALSGKKASASPFEIAEILGKEKTIERIEEAKKNF</sequence>
<proteinExistence type="inferred from homology"/>
<keyword evidence="4 10" id="KW-0963">Cytoplasm</keyword>
<evidence type="ECO:0000256" key="2">
    <source>
        <dbReference type="ARBA" id="ARBA00007894"/>
    </source>
</evidence>
<dbReference type="InterPro" id="IPR014729">
    <property type="entry name" value="Rossmann-like_a/b/a_fold"/>
</dbReference>
<dbReference type="NCBIfam" id="TIGR00464">
    <property type="entry name" value="gltX_bact"/>
    <property type="match status" value="1"/>
</dbReference>
<evidence type="ECO:0000313" key="13">
    <source>
        <dbReference type="EMBL" id="PIZ01022.1"/>
    </source>
</evidence>
<evidence type="ECO:0000256" key="1">
    <source>
        <dbReference type="ARBA" id="ARBA00004496"/>
    </source>
</evidence>
<dbReference type="Pfam" id="PF00749">
    <property type="entry name" value="tRNA-synt_1c"/>
    <property type="match status" value="1"/>
</dbReference>
<organism evidence="13 14">
    <name type="scientific">bacterium (Candidatus Gribaldobacteria) CG_4_10_14_0_8_um_filter_33_9</name>
    <dbReference type="NCBI Taxonomy" id="2014266"/>
    <lineage>
        <taxon>Bacteria</taxon>
        <taxon>Candidatus Gribaldobacteria</taxon>
    </lineage>
</organism>
<feature type="short sequence motif" description="'HIGH' region" evidence="10">
    <location>
        <begin position="25"/>
        <end position="35"/>
    </location>
</feature>
<dbReference type="InterPro" id="IPR020751">
    <property type="entry name" value="aa-tRNA-synth_I_codon-bd_sub2"/>
</dbReference>
<dbReference type="Gene3D" id="1.10.10.350">
    <property type="match status" value="1"/>
</dbReference>
<protein>
    <recommendedName>
        <fullName evidence="10">Glutamate--tRNA ligase</fullName>
        <ecNumber evidence="10">6.1.1.17</ecNumber>
    </recommendedName>
    <alternativeName>
        <fullName evidence="10">Glutamyl-tRNA synthetase</fullName>
        <shortName evidence="10">GluRS</shortName>
    </alternativeName>
</protein>
<dbReference type="InterPro" id="IPR008925">
    <property type="entry name" value="aa_tRNA-synth_I_cd-bd_sf"/>
</dbReference>
<evidence type="ECO:0000256" key="5">
    <source>
        <dbReference type="ARBA" id="ARBA00022598"/>
    </source>
</evidence>
<comment type="function">
    <text evidence="10">Catalyzes the attachment of glutamate to tRNA(Glu) in a two-step reaction: glutamate is first activated by ATP to form Glu-AMP and then transferred to the acceptor end of tRNA(Glu).</text>
</comment>
<comment type="caution">
    <text evidence="10">Lacks conserved residue(s) required for the propagation of feature annotation.</text>
</comment>
<dbReference type="GO" id="GO:0005829">
    <property type="term" value="C:cytosol"/>
    <property type="evidence" value="ECO:0007669"/>
    <property type="project" value="TreeGrafter"/>
</dbReference>
<dbReference type="Pfam" id="PF19269">
    <property type="entry name" value="Anticodon_2"/>
    <property type="match status" value="1"/>
</dbReference>
<dbReference type="CDD" id="cd00808">
    <property type="entry name" value="GluRS_core"/>
    <property type="match status" value="1"/>
</dbReference>
<evidence type="ECO:0000256" key="8">
    <source>
        <dbReference type="ARBA" id="ARBA00022917"/>
    </source>
</evidence>
<accession>A0A2M7RNX5</accession>
<gene>
    <name evidence="10" type="primary">gltX</name>
    <name evidence="13" type="ORF">COY61_00890</name>
</gene>
<evidence type="ECO:0000256" key="6">
    <source>
        <dbReference type="ARBA" id="ARBA00022741"/>
    </source>
</evidence>
<comment type="subunit">
    <text evidence="3 10">Monomer.</text>
</comment>
<comment type="catalytic activity">
    <reaction evidence="10">
        <text>tRNA(Glu) + L-glutamate + ATP = L-glutamyl-tRNA(Glu) + AMP + diphosphate</text>
        <dbReference type="Rhea" id="RHEA:23540"/>
        <dbReference type="Rhea" id="RHEA-COMP:9663"/>
        <dbReference type="Rhea" id="RHEA-COMP:9680"/>
        <dbReference type="ChEBI" id="CHEBI:29985"/>
        <dbReference type="ChEBI" id="CHEBI:30616"/>
        <dbReference type="ChEBI" id="CHEBI:33019"/>
        <dbReference type="ChEBI" id="CHEBI:78442"/>
        <dbReference type="ChEBI" id="CHEBI:78520"/>
        <dbReference type="ChEBI" id="CHEBI:456215"/>
        <dbReference type="EC" id="6.1.1.17"/>
    </reaction>
</comment>
<dbReference type="InterPro" id="IPR004527">
    <property type="entry name" value="Glu-tRNA-ligase_bac/mito"/>
</dbReference>
<dbReference type="GO" id="GO:0000049">
    <property type="term" value="F:tRNA binding"/>
    <property type="evidence" value="ECO:0007669"/>
    <property type="project" value="InterPro"/>
</dbReference>
<dbReference type="InterPro" id="IPR000924">
    <property type="entry name" value="Glu/Gln-tRNA-synth"/>
</dbReference>
<dbReference type="InterPro" id="IPR020058">
    <property type="entry name" value="Glu/Gln-tRNA-synth_Ib_cat-dom"/>
</dbReference>
<dbReference type="GO" id="GO:0008270">
    <property type="term" value="F:zinc ion binding"/>
    <property type="evidence" value="ECO:0007669"/>
    <property type="project" value="InterPro"/>
</dbReference>
<dbReference type="FunFam" id="3.40.50.620:FF:000007">
    <property type="entry name" value="Glutamate--tRNA ligase"/>
    <property type="match status" value="1"/>
</dbReference>
<dbReference type="InterPro" id="IPR049940">
    <property type="entry name" value="GluQ/Sye"/>
</dbReference>
<evidence type="ECO:0000259" key="11">
    <source>
        <dbReference type="Pfam" id="PF00749"/>
    </source>
</evidence>
<evidence type="ECO:0000313" key="14">
    <source>
        <dbReference type="Proteomes" id="UP000229371"/>
    </source>
</evidence>
<reference evidence="14" key="1">
    <citation type="submission" date="2017-09" db="EMBL/GenBank/DDBJ databases">
        <title>Depth-based differentiation of microbial function through sediment-hosted aquifers and enrichment of novel symbionts in the deep terrestrial subsurface.</title>
        <authorList>
            <person name="Probst A.J."/>
            <person name="Ladd B."/>
            <person name="Jarett J.K."/>
            <person name="Geller-Mcgrath D.E."/>
            <person name="Sieber C.M.K."/>
            <person name="Emerson J.B."/>
            <person name="Anantharaman K."/>
            <person name="Thomas B.C."/>
            <person name="Malmstrom R."/>
            <person name="Stieglmeier M."/>
            <person name="Klingl A."/>
            <person name="Woyke T."/>
            <person name="Ryan C.M."/>
            <person name="Banfield J.F."/>
        </authorList>
    </citation>
    <scope>NUCLEOTIDE SEQUENCE [LARGE SCALE GENOMIC DNA]</scope>
</reference>
<feature type="short sequence motif" description="'KMSKS' region" evidence="10">
    <location>
        <begin position="257"/>
        <end position="261"/>
    </location>
</feature>
<evidence type="ECO:0000256" key="3">
    <source>
        <dbReference type="ARBA" id="ARBA00011245"/>
    </source>
</evidence>
<keyword evidence="5 10" id="KW-0436">Ligase</keyword>
<evidence type="ECO:0000256" key="7">
    <source>
        <dbReference type="ARBA" id="ARBA00022840"/>
    </source>
</evidence>
<keyword evidence="7 10" id="KW-0067">ATP-binding</keyword>
<dbReference type="GO" id="GO:0004818">
    <property type="term" value="F:glutamate-tRNA ligase activity"/>
    <property type="evidence" value="ECO:0007669"/>
    <property type="project" value="UniProtKB-UniRule"/>
</dbReference>
<feature type="binding site" evidence="10">
    <location>
        <position position="260"/>
    </location>
    <ligand>
        <name>ATP</name>
        <dbReference type="ChEBI" id="CHEBI:30616"/>
    </ligand>
</feature>
<dbReference type="InterPro" id="IPR033910">
    <property type="entry name" value="GluRS_core"/>
</dbReference>
<dbReference type="EC" id="6.1.1.17" evidence="10"/>
<dbReference type="GO" id="GO:0006424">
    <property type="term" value="P:glutamyl-tRNA aminoacylation"/>
    <property type="evidence" value="ECO:0007669"/>
    <property type="project" value="UniProtKB-UniRule"/>
</dbReference>
<evidence type="ECO:0000256" key="10">
    <source>
        <dbReference type="HAMAP-Rule" id="MF_00022"/>
    </source>
</evidence>
<dbReference type="HAMAP" id="MF_00022">
    <property type="entry name" value="Glu_tRNA_synth_type1"/>
    <property type="match status" value="1"/>
</dbReference>
<dbReference type="Proteomes" id="UP000229371">
    <property type="component" value="Unassembled WGS sequence"/>
</dbReference>
<keyword evidence="9 10" id="KW-0030">Aminoacyl-tRNA synthetase</keyword>
<evidence type="ECO:0000256" key="9">
    <source>
        <dbReference type="ARBA" id="ARBA00023146"/>
    </source>
</evidence>
<dbReference type="AlphaFoldDB" id="A0A2M7RNX5"/>
<feature type="domain" description="Aminoacyl-tRNA synthetase class I anticodon-binding" evidence="12">
    <location>
        <begin position="386"/>
        <end position="515"/>
    </location>
</feature>
<dbReference type="SUPFAM" id="SSF48163">
    <property type="entry name" value="An anticodon-binding domain of class I aminoacyl-tRNA synthetases"/>
    <property type="match status" value="1"/>
</dbReference>
<dbReference type="PRINTS" id="PR00987">
    <property type="entry name" value="TRNASYNTHGLU"/>
</dbReference>
<keyword evidence="6 10" id="KW-0547">Nucleotide-binding</keyword>
<dbReference type="InterPro" id="IPR045462">
    <property type="entry name" value="aa-tRNA-synth_I_cd-bd"/>
</dbReference>
<evidence type="ECO:0000259" key="12">
    <source>
        <dbReference type="Pfam" id="PF19269"/>
    </source>
</evidence>
<dbReference type="PANTHER" id="PTHR43311">
    <property type="entry name" value="GLUTAMATE--TRNA LIGASE"/>
    <property type="match status" value="1"/>
</dbReference>
<dbReference type="EMBL" id="PFMI01000025">
    <property type="protein sequence ID" value="PIZ01022.1"/>
    <property type="molecule type" value="Genomic_DNA"/>
</dbReference>
<dbReference type="SUPFAM" id="SSF52374">
    <property type="entry name" value="Nucleotidylyl transferase"/>
    <property type="match status" value="1"/>
</dbReference>
<comment type="caution">
    <text evidence="13">The sequence shown here is derived from an EMBL/GenBank/DDBJ whole genome shotgun (WGS) entry which is preliminary data.</text>
</comment>
<dbReference type="Gene3D" id="3.40.50.620">
    <property type="entry name" value="HUPs"/>
    <property type="match status" value="1"/>
</dbReference>
<feature type="domain" description="Glutamyl/glutaminyl-tRNA synthetase class Ib catalytic" evidence="11">
    <location>
        <begin position="18"/>
        <end position="326"/>
    </location>
</feature>